<gene>
    <name evidence="8" type="ORF">GPUH_LOCUS18768</name>
</gene>
<accession>A0A183ECS7</accession>
<comment type="subcellular location">
    <subcellularLocation>
        <location evidence="1">Mitochondrion</location>
    </subcellularLocation>
</comment>
<protein>
    <submittedName>
        <fullName evidence="10">Methyltransferase</fullName>
    </submittedName>
</protein>
<evidence type="ECO:0000256" key="5">
    <source>
        <dbReference type="ARBA" id="ARBA00023014"/>
    </source>
</evidence>
<dbReference type="PANTHER" id="PTHR13184">
    <property type="entry name" value="37S RIBOSOMAL PROTEIN S22"/>
    <property type="match status" value="1"/>
</dbReference>
<proteinExistence type="predicted"/>
<evidence type="ECO:0000313" key="8">
    <source>
        <dbReference type="EMBL" id="VDN32422.1"/>
    </source>
</evidence>
<evidence type="ECO:0000256" key="4">
    <source>
        <dbReference type="ARBA" id="ARBA00023004"/>
    </source>
</evidence>
<dbReference type="OrthoDB" id="421327at2759"/>
<sequence>MKVLRLSYISCRFRAGQRTELGLSTIGDSRTAHVISANVGTGSRSVLRLKDVNAKNMRFKYGGVLPEKAILGLWNALKSCSLIPKMIQLEADQMKEKLSQRQFPASPEEVQEARLKIREALEAESGLPAQNAVNQKVVIKNMRFKYGGVLPEKAILGLWNALKSCSLIPKMIQLEADQEKLSQRQFPASPEEVQEARLKIREALEAESGLPAQNAVNQKVEEAYERELKKKVDKMLRHTRYNWKPLDFKTREQAAAYTLARIAPNHAEVRFVLQELERVKYVPQTVLDYGSGSGAAFWAAFEQWGKKVASYQLIDPNEEISQFCMDILRGDGENDGHAFVHPDITFRRFLAPSLSNIFDVIIVHRVLAEVASKESRIDLITNLWRRTNRLKQFYWKILCIRCFLIYFRLKLLRLCGNQSFQNSLIYFKIS</sequence>
<evidence type="ECO:0000313" key="9">
    <source>
        <dbReference type="Proteomes" id="UP000271098"/>
    </source>
</evidence>
<keyword evidence="3" id="KW-0809">Transit peptide</keyword>
<keyword evidence="2" id="KW-0479">Metal-binding</keyword>
<dbReference type="Proteomes" id="UP000271098">
    <property type="component" value="Unassembled WGS sequence"/>
</dbReference>
<dbReference type="GO" id="GO:0046872">
    <property type="term" value="F:metal ion binding"/>
    <property type="evidence" value="ECO:0007669"/>
    <property type="project" value="UniProtKB-KW"/>
</dbReference>
<evidence type="ECO:0000256" key="6">
    <source>
        <dbReference type="ARBA" id="ARBA00023128"/>
    </source>
</evidence>
<dbReference type="GO" id="GO:0005763">
    <property type="term" value="C:mitochondrial small ribosomal subunit"/>
    <property type="evidence" value="ECO:0007669"/>
    <property type="project" value="TreeGrafter"/>
</dbReference>
<evidence type="ECO:0000256" key="7">
    <source>
        <dbReference type="ARBA" id="ARBA00045681"/>
    </source>
</evidence>
<evidence type="ECO:0000256" key="2">
    <source>
        <dbReference type="ARBA" id="ARBA00022723"/>
    </source>
</evidence>
<reference evidence="10" key="1">
    <citation type="submission" date="2016-06" db="UniProtKB">
        <authorList>
            <consortium name="WormBaseParasite"/>
        </authorList>
    </citation>
    <scope>IDENTIFICATION</scope>
</reference>
<dbReference type="SUPFAM" id="SSF53335">
    <property type="entry name" value="S-adenosyl-L-methionine-dependent methyltransferases"/>
    <property type="match status" value="1"/>
</dbReference>
<name>A0A183ECS7_9BILA</name>
<evidence type="ECO:0000256" key="1">
    <source>
        <dbReference type="ARBA" id="ARBA00004173"/>
    </source>
</evidence>
<dbReference type="Gene3D" id="3.40.50.150">
    <property type="entry name" value="Vaccinia Virus protein VP39"/>
    <property type="match status" value="1"/>
</dbReference>
<keyword evidence="4" id="KW-0408">Iron</keyword>
<dbReference type="GO" id="GO:0003735">
    <property type="term" value="F:structural constituent of ribosome"/>
    <property type="evidence" value="ECO:0007669"/>
    <property type="project" value="TreeGrafter"/>
</dbReference>
<dbReference type="GO" id="GO:0006412">
    <property type="term" value="P:translation"/>
    <property type="evidence" value="ECO:0007669"/>
    <property type="project" value="InterPro"/>
</dbReference>
<dbReference type="GO" id="GO:0051536">
    <property type="term" value="F:iron-sulfur cluster binding"/>
    <property type="evidence" value="ECO:0007669"/>
    <property type="project" value="UniProtKB-KW"/>
</dbReference>
<reference evidence="8 9" key="2">
    <citation type="submission" date="2018-11" db="EMBL/GenBank/DDBJ databases">
        <authorList>
            <consortium name="Pathogen Informatics"/>
        </authorList>
    </citation>
    <scope>NUCLEOTIDE SEQUENCE [LARGE SCALE GENOMIC DNA]</scope>
</reference>
<dbReference type="PANTHER" id="PTHR13184:SF5">
    <property type="entry name" value="METHYLTRANSFERASE-LIKE PROTEIN 17, MITOCHONDRIAL"/>
    <property type="match status" value="1"/>
</dbReference>
<dbReference type="Pfam" id="PF09243">
    <property type="entry name" value="Rsm22"/>
    <property type="match status" value="1"/>
</dbReference>
<keyword evidence="5" id="KW-0411">Iron-sulfur</keyword>
<keyword evidence="9" id="KW-1185">Reference proteome</keyword>
<evidence type="ECO:0000256" key="3">
    <source>
        <dbReference type="ARBA" id="ARBA00022946"/>
    </source>
</evidence>
<dbReference type="AlphaFoldDB" id="A0A183ECS7"/>
<keyword evidence="6" id="KW-0496">Mitochondrion</keyword>
<dbReference type="WBParaSite" id="GPUH_0001879301-mRNA-1">
    <property type="protein sequence ID" value="GPUH_0001879301-mRNA-1"/>
    <property type="gene ID" value="GPUH_0001879301"/>
</dbReference>
<evidence type="ECO:0000313" key="10">
    <source>
        <dbReference type="WBParaSite" id="GPUH_0001879301-mRNA-1"/>
    </source>
</evidence>
<dbReference type="InterPro" id="IPR029063">
    <property type="entry name" value="SAM-dependent_MTases_sf"/>
</dbReference>
<dbReference type="EMBL" id="UYRT01087319">
    <property type="protein sequence ID" value="VDN32422.1"/>
    <property type="molecule type" value="Genomic_DNA"/>
</dbReference>
<organism evidence="10">
    <name type="scientific">Gongylonema pulchrum</name>
    <dbReference type="NCBI Taxonomy" id="637853"/>
    <lineage>
        <taxon>Eukaryota</taxon>
        <taxon>Metazoa</taxon>
        <taxon>Ecdysozoa</taxon>
        <taxon>Nematoda</taxon>
        <taxon>Chromadorea</taxon>
        <taxon>Rhabditida</taxon>
        <taxon>Spirurina</taxon>
        <taxon>Spiruromorpha</taxon>
        <taxon>Spiruroidea</taxon>
        <taxon>Gongylonematidae</taxon>
        <taxon>Gongylonema</taxon>
    </lineage>
</organism>
<dbReference type="InterPro" id="IPR015324">
    <property type="entry name" value="Ribosomal_Rsm22-like"/>
</dbReference>
<dbReference type="GO" id="GO:0008168">
    <property type="term" value="F:methyltransferase activity"/>
    <property type="evidence" value="ECO:0007669"/>
    <property type="project" value="InterPro"/>
</dbReference>
<dbReference type="InterPro" id="IPR052571">
    <property type="entry name" value="Mt_RNA_Methyltransferase"/>
</dbReference>
<comment type="function">
    <text evidence="7">Mitochondrial ribosome (mitoribosome) assembly factor. Binds at the interface of the head and body domains of the mitochondrial small ribosomal subunit (mt-SSU), occluding the mRNA channel and preventing compaction of the head domain towards the body. Probable inactive methyltransferase: retains the characteristic folding and ability to bind S-adenosyl-L-methionine, but it probably lost its methyltransferase activity.</text>
</comment>